<dbReference type="AlphaFoldDB" id="X6P396"/>
<reference evidence="2 3" key="1">
    <citation type="journal article" date="2013" name="Curr. Biol.">
        <title>The Genome of the Foraminiferan Reticulomyxa filosa.</title>
        <authorList>
            <person name="Glockner G."/>
            <person name="Hulsmann N."/>
            <person name="Schleicher M."/>
            <person name="Noegel A.A."/>
            <person name="Eichinger L."/>
            <person name="Gallinger C."/>
            <person name="Pawlowski J."/>
            <person name="Sierra R."/>
            <person name="Euteneuer U."/>
            <person name="Pillet L."/>
            <person name="Moustafa A."/>
            <person name="Platzer M."/>
            <person name="Groth M."/>
            <person name="Szafranski K."/>
            <person name="Schliwa M."/>
        </authorList>
    </citation>
    <scope>NUCLEOTIDE SEQUENCE [LARGE SCALE GENOMIC DNA]</scope>
</reference>
<organism evidence="2 3">
    <name type="scientific">Reticulomyxa filosa</name>
    <dbReference type="NCBI Taxonomy" id="46433"/>
    <lineage>
        <taxon>Eukaryota</taxon>
        <taxon>Sar</taxon>
        <taxon>Rhizaria</taxon>
        <taxon>Retaria</taxon>
        <taxon>Foraminifera</taxon>
        <taxon>Monothalamids</taxon>
        <taxon>Reticulomyxidae</taxon>
        <taxon>Reticulomyxa</taxon>
    </lineage>
</organism>
<proteinExistence type="predicted"/>
<keyword evidence="3" id="KW-1185">Reference proteome</keyword>
<gene>
    <name evidence="2" type="ORF">RFI_04563</name>
</gene>
<protein>
    <submittedName>
        <fullName evidence="2">Uncharacterized protein</fullName>
    </submittedName>
</protein>
<evidence type="ECO:0000313" key="2">
    <source>
        <dbReference type="EMBL" id="ETO32554.1"/>
    </source>
</evidence>
<dbReference type="EMBL" id="ASPP01004099">
    <property type="protein sequence ID" value="ETO32554.1"/>
    <property type="molecule type" value="Genomic_DNA"/>
</dbReference>
<dbReference type="Proteomes" id="UP000023152">
    <property type="component" value="Unassembled WGS sequence"/>
</dbReference>
<sequence length="109" mass="13277">MKNNGIPHHKEKNVFIFFCPPNLYTKQKHFECLSHREKKLKFSLKYTFTGNYIFLKIEKWGNLKIEKGGKKINKLEKKRLKIIKIVKKRKKKYKKKKKISDKKKEKKKV</sequence>
<comment type="caution">
    <text evidence="2">The sequence shown here is derived from an EMBL/GenBank/DDBJ whole genome shotgun (WGS) entry which is preliminary data.</text>
</comment>
<evidence type="ECO:0000313" key="3">
    <source>
        <dbReference type="Proteomes" id="UP000023152"/>
    </source>
</evidence>
<accession>X6P396</accession>
<feature type="region of interest" description="Disordered" evidence="1">
    <location>
        <begin position="88"/>
        <end position="109"/>
    </location>
</feature>
<name>X6P396_RETFI</name>
<evidence type="ECO:0000256" key="1">
    <source>
        <dbReference type="SAM" id="MobiDB-lite"/>
    </source>
</evidence>